<dbReference type="EMBL" id="BMID01000001">
    <property type="protein sequence ID" value="GGA12373.1"/>
    <property type="molecule type" value="Genomic_DNA"/>
</dbReference>
<evidence type="ECO:0000256" key="4">
    <source>
        <dbReference type="ARBA" id="ARBA00022679"/>
    </source>
</evidence>
<evidence type="ECO:0000256" key="5">
    <source>
        <dbReference type="ARBA" id="ARBA00022691"/>
    </source>
</evidence>
<comment type="caution">
    <text evidence="6">Lacks conserved residue(s) required for the propagation of feature annotation.</text>
</comment>
<sequence length="213" mass="24000">MIVDETQAREWIGAHDGFDPDTIGRLECFEVILRHECEKQNLVSARTLDEVWVRHFVDSLQLLRDVPRETSTWLDLGTGAGFPGVALAIARPDIAVTCVESRALRTDYLARVVGELDLENCKIVHSRLQDVKTAEYGAISARAFAPLPKLLDLSTRFSTRDTEWRLPKGRSAAQELEELRGWDHMFHVEQSLTDADAGIICGRLFGRKKGKRS</sequence>
<gene>
    <name evidence="6" type="primary">rsmG</name>
    <name evidence="7" type="ORF">GCM10010923_23920</name>
</gene>
<keyword evidence="4 6" id="KW-0808">Transferase</keyword>
<dbReference type="InterPro" id="IPR029063">
    <property type="entry name" value="SAM-dependent_MTases_sf"/>
</dbReference>
<reference evidence="8" key="1">
    <citation type="journal article" date="2019" name="Int. J. Syst. Evol. Microbiol.">
        <title>The Global Catalogue of Microorganisms (GCM) 10K type strain sequencing project: providing services to taxonomists for standard genome sequencing and annotation.</title>
        <authorList>
            <consortium name="The Broad Institute Genomics Platform"/>
            <consortium name="The Broad Institute Genome Sequencing Center for Infectious Disease"/>
            <person name="Wu L."/>
            <person name="Ma J."/>
        </authorList>
    </citation>
    <scope>NUCLEOTIDE SEQUENCE [LARGE SCALE GENOMIC DNA]</scope>
    <source>
        <strain evidence="8">CGMCC 1.15297</strain>
    </source>
</reference>
<evidence type="ECO:0000256" key="1">
    <source>
        <dbReference type="ARBA" id="ARBA00022490"/>
    </source>
</evidence>
<dbReference type="PANTHER" id="PTHR31760:SF0">
    <property type="entry name" value="S-ADENOSYL-L-METHIONINE-DEPENDENT METHYLTRANSFERASES SUPERFAMILY PROTEIN"/>
    <property type="match status" value="1"/>
</dbReference>
<keyword evidence="3 6" id="KW-0489">Methyltransferase</keyword>
<accession>A0ABQ1FIF9</accession>
<keyword evidence="2 6" id="KW-0698">rRNA processing</keyword>
<comment type="similarity">
    <text evidence="6">Belongs to the methyltransferase superfamily. RNA methyltransferase RsmG family.</text>
</comment>
<keyword evidence="1 6" id="KW-0963">Cytoplasm</keyword>
<proteinExistence type="inferred from homology"/>
<organism evidence="7 8">
    <name type="scientific">Blastomonas marina</name>
    <dbReference type="NCBI Taxonomy" id="1867408"/>
    <lineage>
        <taxon>Bacteria</taxon>
        <taxon>Pseudomonadati</taxon>
        <taxon>Pseudomonadota</taxon>
        <taxon>Alphaproteobacteria</taxon>
        <taxon>Sphingomonadales</taxon>
        <taxon>Sphingomonadaceae</taxon>
        <taxon>Blastomonas</taxon>
    </lineage>
</organism>
<dbReference type="Gene3D" id="3.40.50.150">
    <property type="entry name" value="Vaccinia Virus protein VP39"/>
    <property type="match status" value="1"/>
</dbReference>
<dbReference type="SUPFAM" id="SSF53335">
    <property type="entry name" value="S-adenosyl-L-methionine-dependent methyltransferases"/>
    <property type="match status" value="1"/>
</dbReference>
<feature type="binding site" evidence="6">
    <location>
        <position position="77"/>
    </location>
    <ligand>
        <name>S-adenosyl-L-methionine</name>
        <dbReference type="ChEBI" id="CHEBI:59789"/>
    </ligand>
</feature>
<protein>
    <recommendedName>
        <fullName evidence="6">Ribosomal RNA small subunit methyltransferase G</fullName>
        <ecNumber evidence="6">2.1.1.170</ecNumber>
    </recommendedName>
    <alternativeName>
        <fullName evidence="6">16S rRNA 7-methylguanosine methyltransferase</fullName>
        <shortName evidence="6">16S rRNA m7G methyltransferase</shortName>
    </alternativeName>
</protein>
<feature type="binding site" evidence="6">
    <location>
        <position position="142"/>
    </location>
    <ligand>
        <name>S-adenosyl-L-methionine</name>
        <dbReference type="ChEBI" id="CHEBI:59789"/>
    </ligand>
</feature>
<dbReference type="EC" id="2.1.1.170" evidence="6"/>
<comment type="function">
    <text evidence="6">Specifically methylates the N7 position of guanine in position 527 of 16S rRNA.</text>
</comment>
<feature type="binding site" evidence="6">
    <location>
        <begin position="128"/>
        <end position="129"/>
    </location>
    <ligand>
        <name>S-adenosyl-L-methionine</name>
        <dbReference type="ChEBI" id="CHEBI:59789"/>
    </ligand>
</feature>
<dbReference type="NCBIfam" id="TIGR00138">
    <property type="entry name" value="rsmG_gidB"/>
    <property type="match status" value="1"/>
</dbReference>
<evidence type="ECO:0000256" key="3">
    <source>
        <dbReference type="ARBA" id="ARBA00022603"/>
    </source>
</evidence>
<keyword evidence="5 6" id="KW-0949">S-adenosyl-L-methionine</keyword>
<feature type="binding site" evidence="6">
    <location>
        <position position="82"/>
    </location>
    <ligand>
        <name>S-adenosyl-L-methionine</name>
        <dbReference type="ChEBI" id="CHEBI:59789"/>
    </ligand>
</feature>
<dbReference type="HAMAP" id="MF_00074">
    <property type="entry name" value="16SrRNA_methyltr_G"/>
    <property type="match status" value="1"/>
</dbReference>
<evidence type="ECO:0000256" key="6">
    <source>
        <dbReference type="HAMAP-Rule" id="MF_00074"/>
    </source>
</evidence>
<dbReference type="Pfam" id="PF02527">
    <property type="entry name" value="GidB"/>
    <property type="match status" value="1"/>
</dbReference>
<dbReference type="RefSeq" id="WP_188642912.1">
    <property type="nucleotide sequence ID" value="NZ_BMID01000001.1"/>
</dbReference>
<comment type="subcellular location">
    <subcellularLocation>
        <location evidence="6">Cytoplasm</location>
    </subcellularLocation>
</comment>
<comment type="catalytic activity">
    <reaction evidence="6">
        <text>guanosine(527) in 16S rRNA + S-adenosyl-L-methionine = N(7)-methylguanosine(527) in 16S rRNA + S-adenosyl-L-homocysteine</text>
        <dbReference type="Rhea" id="RHEA:42732"/>
        <dbReference type="Rhea" id="RHEA-COMP:10209"/>
        <dbReference type="Rhea" id="RHEA-COMP:10210"/>
        <dbReference type="ChEBI" id="CHEBI:57856"/>
        <dbReference type="ChEBI" id="CHEBI:59789"/>
        <dbReference type="ChEBI" id="CHEBI:74269"/>
        <dbReference type="ChEBI" id="CHEBI:74480"/>
        <dbReference type="EC" id="2.1.1.170"/>
    </reaction>
</comment>
<name>A0ABQ1FIF9_9SPHN</name>
<dbReference type="Proteomes" id="UP000603317">
    <property type="component" value="Unassembled WGS sequence"/>
</dbReference>
<evidence type="ECO:0000313" key="8">
    <source>
        <dbReference type="Proteomes" id="UP000603317"/>
    </source>
</evidence>
<comment type="caution">
    <text evidence="7">The sequence shown here is derived from an EMBL/GenBank/DDBJ whole genome shotgun (WGS) entry which is preliminary data.</text>
</comment>
<dbReference type="PANTHER" id="PTHR31760">
    <property type="entry name" value="S-ADENOSYL-L-METHIONINE-DEPENDENT METHYLTRANSFERASES SUPERFAMILY PROTEIN"/>
    <property type="match status" value="1"/>
</dbReference>
<dbReference type="InterPro" id="IPR003682">
    <property type="entry name" value="rRNA_ssu_MeTfrase_G"/>
</dbReference>
<keyword evidence="8" id="KW-1185">Reference proteome</keyword>
<evidence type="ECO:0000313" key="7">
    <source>
        <dbReference type="EMBL" id="GGA12373.1"/>
    </source>
</evidence>
<evidence type="ECO:0000256" key="2">
    <source>
        <dbReference type="ARBA" id="ARBA00022552"/>
    </source>
</evidence>